<reference evidence="1 2" key="1">
    <citation type="submission" date="2015-06" db="EMBL/GenBank/DDBJ databases">
        <title>Talaromyces atroroseus IBT 11181 draft genome.</title>
        <authorList>
            <person name="Rasmussen K.B."/>
            <person name="Rasmussen S."/>
            <person name="Petersen B."/>
            <person name="Sicheritz-Ponten T."/>
            <person name="Mortensen U.H."/>
            <person name="Thrane U."/>
        </authorList>
    </citation>
    <scope>NUCLEOTIDE SEQUENCE [LARGE SCALE GENOMIC DNA]</scope>
    <source>
        <strain evidence="1 2">IBT 11181</strain>
    </source>
</reference>
<protein>
    <recommendedName>
        <fullName evidence="3">Transcription factor domain-containing protein</fullName>
    </recommendedName>
</protein>
<dbReference type="OrthoDB" id="4226184at2759"/>
<dbReference type="RefSeq" id="XP_020116045.1">
    <property type="nucleotide sequence ID" value="XM_020263805.1"/>
</dbReference>
<proteinExistence type="predicted"/>
<evidence type="ECO:0008006" key="3">
    <source>
        <dbReference type="Google" id="ProtNLM"/>
    </source>
</evidence>
<dbReference type="STRING" id="1441469.A0A225ADC5"/>
<dbReference type="AlphaFoldDB" id="A0A225ADC5"/>
<sequence>MELNKGSMQTQTTTPYSLMSAQDLDATLGRRAMLAYFLLISQTSYAKQEILAPEWTPYLDEYLQTISKYPEWPGDEQLAAQIKIQLLVHQISQRSWKNQEFQPPASYLKGLQSQLEKIKAKLPRRLSQNVDIISQLLYSELAIQDAILTKPLVSLYIPNYQRQQLFETHLTTLTRIFDHFFIPQDQYSGVIFIRWCQMAHGLILLHRLYVLDDDPSWDQASARDHVGLFALGDRLTSILAETGASRGGARSDSNENMFIRFSRIIQSICSAWVVELQSSELRLESYDYLQYSTINFRFKPLLF</sequence>
<comment type="caution">
    <text evidence="1">The sequence shown here is derived from an EMBL/GenBank/DDBJ whole genome shotgun (WGS) entry which is preliminary data.</text>
</comment>
<accession>A0A225ADC5</accession>
<dbReference type="GeneID" id="31008668"/>
<organism evidence="1 2">
    <name type="scientific">Talaromyces atroroseus</name>
    <dbReference type="NCBI Taxonomy" id="1441469"/>
    <lineage>
        <taxon>Eukaryota</taxon>
        <taxon>Fungi</taxon>
        <taxon>Dikarya</taxon>
        <taxon>Ascomycota</taxon>
        <taxon>Pezizomycotina</taxon>
        <taxon>Eurotiomycetes</taxon>
        <taxon>Eurotiomycetidae</taxon>
        <taxon>Eurotiales</taxon>
        <taxon>Trichocomaceae</taxon>
        <taxon>Talaromyces</taxon>
        <taxon>Talaromyces sect. Trachyspermi</taxon>
    </lineage>
</organism>
<gene>
    <name evidence="1" type="ORF">UA08_08912</name>
</gene>
<evidence type="ECO:0000313" key="1">
    <source>
        <dbReference type="EMBL" id="OKL55924.1"/>
    </source>
</evidence>
<dbReference type="EMBL" id="LFMY01000017">
    <property type="protein sequence ID" value="OKL55924.1"/>
    <property type="molecule type" value="Genomic_DNA"/>
</dbReference>
<name>A0A225ADC5_TALAT</name>
<evidence type="ECO:0000313" key="2">
    <source>
        <dbReference type="Proteomes" id="UP000214365"/>
    </source>
</evidence>
<dbReference type="Proteomes" id="UP000214365">
    <property type="component" value="Unassembled WGS sequence"/>
</dbReference>
<keyword evidence="2" id="KW-1185">Reference proteome</keyword>